<organism evidence="1 2">
    <name type="scientific">Paenibacillus aquistagni</name>
    <dbReference type="NCBI Taxonomy" id="1852522"/>
    <lineage>
        <taxon>Bacteria</taxon>
        <taxon>Bacillati</taxon>
        <taxon>Bacillota</taxon>
        <taxon>Bacilli</taxon>
        <taxon>Bacillales</taxon>
        <taxon>Paenibacillaceae</taxon>
        <taxon>Paenibacillus</taxon>
    </lineage>
</organism>
<proteinExistence type="predicted"/>
<dbReference type="Proteomes" id="UP000193834">
    <property type="component" value="Unassembled WGS sequence"/>
</dbReference>
<accession>A0A1X7LRD7</accession>
<keyword evidence="2" id="KW-1185">Reference proteome</keyword>
<gene>
    <name evidence="1" type="ORF">SAMN06295960_4033</name>
</gene>
<name>A0A1X7LRD7_9BACL</name>
<dbReference type="AlphaFoldDB" id="A0A1X7LRD7"/>
<evidence type="ECO:0000313" key="2">
    <source>
        <dbReference type="Proteomes" id="UP000193834"/>
    </source>
</evidence>
<reference evidence="1 2" key="1">
    <citation type="submission" date="2017-04" db="EMBL/GenBank/DDBJ databases">
        <authorList>
            <person name="Afonso C.L."/>
            <person name="Miller P.J."/>
            <person name="Scott M.A."/>
            <person name="Spackman E."/>
            <person name="Goraichik I."/>
            <person name="Dimitrov K.M."/>
            <person name="Suarez D.L."/>
            <person name="Swayne D.E."/>
        </authorList>
    </citation>
    <scope>NUCLEOTIDE SEQUENCE [LARGE SCALE GENOMIC DNA]</scope>
    <source>
        <strain evidence="1 2">11</strain>
    </source>
</reference>
<dbReference type="EMBL" id="FXAZ01000006">
    <property type="protein sequence ID" value="SMG55903.1"/>
    <property type="molecule type" value="Genomic_DNA"/>
</dbReference>
<dbReference type="OrthoDB" id="2590939at2"/>
<dbReference type="STRING" id="1852522.SAMN06295960_4033"/>
<dbReference type="RefSeq" id="WP_085497287.1">
    <property type="nucleotide sequence ID" value="NZ_FXAZ01000006.1"/>
</dbReference>
<sequence>MKRHPWVWAKRFLLALVVLIILGSIGLAIYVKPEASIGWAPPVHVSLRERVEAMIDQRAFEIKLTEDEINGYASEWMLTEGFQKPEIKRWNLQGLQIESQDEVLHLRVAAKPWLGLDVGVNLDMKQEFEASSGIIKLIPMKLYVKDIELPLGWFDLKTIEVNPADYMSEWVKVKSVQFGDHYWNIRLGLRL</sequence>
<evidence type="ECO:0000313" key="1">
    <source>
        <dbReference type="EMBL" id="SMG55903.1"/>
    </source>
</evidence>
<protein>
    <submittedName>
        <fullName evidence="1">Uncharacterized protein</fullName>
    </submittedName>
</protein>